<dbReference type="PRINTS" id="PR00507">
    <property type="entry name" value="N12N6MTFRASE"/>
</dbReference>
<evidence type="ECO:0000313" key="4">
    <source>
        <dbReference type="EMBL" id="HFK96957.1"/>
    </source>
</evidence>
<dbReference type="AlphaFoldDB" id="A0A832A3E0"/>
<evidence type="ECO:0000259" key="3">
    <source>
        <dbReference type="Pfam" id="PF05175"/>
    </source>
</evidence>
<gene>
    <name evidence="4" type="ORF">ENS06_06475</name>
</gene>
<dbReference type="GO" id="GO:0008170">
    <property type="term" value="F:N-methyltransferase activity"/>
    <property type="evidence" value="ECO:0007669"/>
    <property type="project" value="UniProtKB-ARBA"/>
</dbReference>
<dbReference type="GO" id="GO:0008757">
    <property type="term" value="F:S-adenosylmethionine-dependent methyltransferase activity"/>
    <property type="evidence" value="ECO:0007669"/>
    <property type="project" value="UniProtKB-ARBA"/>
</dbReference>
<dbReference type="InterPro" id="IPR002052">
    <property type="entry name" value="DNA_methylase_N6_adenine_CS"/>
</dbReference>
<dbReference type="InterPro" id="IPR007848">
    <property type="entry name" value="Small_mtfrase_dom"/>
</dbReference>
<evidence type="ECO:0000256" key="2">
    <source>
        <dbReference type="ARBA" id="ARBA00022691"/>
    </source>
</evidence>
<protein>
    <submittedName>
        <fullName evidence="4">tRNA1(Val) (Adenine(37)-N6)-methyltransferase</fullName>
    </submittedName>
</protein>
<dbReference type="CDD" id="cd02440">
    <property type="entry name" value="AdoMet_MTases"/>
    <property type="match status" value="1"/>
</dbReference>
<name>A0A832A3E0_9BACT</name>
<dbReference type="EMBL" id="DSTK01000019">
    <property type="protein sequence ID" value="HFK96957.1"/>
    <property type="molecule type" value="Genomic_DNA"/>
</dbReference>
<dbReference type="GO" id="GO:0032259">
    <property type="term" value="P:methylation"/>
    <property type="evidence" value="ECO:0007669"/>
    <property type="project" value="UniProtKB-KW"/>
</dbReference>
<evidence type="ECO:0000256" key="1">
    <source>
        <dbReference type="ARBA" id="ARBA00022603"/>
    </source>
</evidence>
<keyword evidence="1 4" id="KW-0489">Methyltransferase</keyword>
<proteinExistence type="predicted"/>
<feature type="domain" description="Methyltransferase small" evidence="3">
    <location>
        <begin position="40"/>
        <end position="136"/>
    </location>
</feature>
<dbReference type="PANTHER" id="PTHR47739:SF1">
    <property type="entry name" value="TRNA1(VAL) (ADENINE(37)-N6)-METHYLTRANSFERASE"/>
    <property type="match status" value="1"/>
</dbReference>
<reference evidence="4" key="1">
    <citation type="journal article" date="2020" name="mSystems">
        <title>Genome- and Community-Level Interaction Insights into Carbon Utilization and Element Cycling Functions of Hydrothermarchaeota in Hydrothermal Sediment.</title>
        <authorList>
            <person name="Zhou Z."/>
            <person name="Liu Y."/>
            <person name="Xu W."/>
            <person name="Pan J."/>
            <person name="Luo Z.H."/>
            <person name="Li M."/>
        </authorList>
    </citation>
    <scope>NUCLEOTIDE SEQUENCE [LARGE SCALE GENOMIC DNA]</scope>
    <source>
        <strain evidence="4">SpSt-456</strain>
    </source>
</reference>
<dbReference type="InterPro" id="IPR029063">
    <property type="entry name" value="SAM-dependent_MTases_sf"/>
</dbReference>
<keyword evidence="4" id="KW-0808">Transferase</keyword>
<dbReference type="GO" id="GO:0003676">
    <property type="term" value="F:nucleic acid binding"/>
    <property type="evidence" value="ECO:0007669"/>
    <property type="project" value="InterPro"/>
</dbReference>
<dbReference type="InterPro" id="IPR050210">
    <property type="entry name" value="tRNA_Adenine-N(6)_MTase"/>
</dbReference>
<keyword evidence="2" id="KW-0949">S-adenosyl-L-methionine</keyword>
<dbReference type="PANTHER" id="PTHR47739">
    <property type="entry name" value="TRNA1(VAL) (ADENINE(37)-N6)-METHYLTRANSFERASE"/>
    <property type="match status" value="1"/>
</dbReference>
<comment type="caution">
    <text evidence="4">The sequence shown here is derived from an EMBL/GenBank/DDBJ whole genome shotgun (WGS) entry which is preliminary data.</text>
</comment>
<sequence>MDGNGCPVQKDAVETRDLLFGGSLVLCQDRKGYRFSIDAVLLAGLTRVKAKDRVMELGTGCGVVLLALAARNLGVHWEGVEIQPRLAFLARKNVDANGLAGRVFIHAMDWKDAPRIFPAHGFDLVVSNPPYRRPLSGRINPDAQKAAARHELRGSMEDMFACAAHLLKHGGRCAVIYPASRLDDAMVAAVGAGFRPKRLTLIHSHAEAPATLVHLECVKGAGQELHVAPPFFIYDGHGRYTAAMMRLHQGLLHAASND</sequence>
<dbReference type="Gene3D" id="3.40.50.150">
    <property type="entry name" value="Vaccinia Virus protein VP39"/>
    <property type="match status" value="1"/>
</dbReference>
<organism evidence="4">
    <name type="scientific">Desulfacinum infernum</name>
    <dbReference type="NCBI Taxonomy" id="35837"/>
    <lineage>
        <taxon>Bacteria</taxon>
        <taxon>Pseudomonadati</taxon>
        <taxon>Thermodesulfobacteriota</taxon>
        <taxon>Syntrophobacteria</taxon>
        <taxon>Syntrophobacterales</taxon>
        <taxon>Syntrophobacteraceae</taxon>
        <taxon>Desulfacinum</taxon>
    </lineage>
</organism>
<dbReference type="SUPFAM" id="SSF53335">
    <property type="entry name" value="S-adenosyl-L-methionine-dependent methyltransferases"/>
    <property type="match status" value="1"/>
</dbReference>
<dbReference type="Pfam" id="PF05175">
    <property type="entry name" value="MTS"/>
    <property type="match status" value="1"/>
</dbReference>
<accession>A0A832A3E0</accession>
<dbReference type="PROSITE" id="PS00092">
    <property type="entry name" value="N6_MTASE"/>
    <property type="match status" value="1"/>
</dbReference>